<feature type="domain" description="AprE-like beta-barrel" evidence="11">
    <location>
        <begin position="346"/>
        <end position="437"/>
    </location>
</feature>
<name>A0A7X3K7S8_9BURK</name>
<comment type="caution">
    <text evidence="12">The sequence shown here is derived from an EMBL/GenBank/DDBJ whole genome shotgun (WGS) entry which is preliminary data.</text>
</comment>
<evidence type="ECO:0000256" key="4">
    <source>
        <dbReference type="ARBA" id="ARBA00022475"/>
    </source>
</evidence>
<evidence type="ECO:0000259" key="11">
    <source>
        <dbReference type="Pfam" id="PF26002"/>
    </source>
</evidence>
<comment type="similarity">
    <text evidence="2 9">Belongs to the membrane fusion protein (MFP) (TC 8.A.1) family.</text>
</comment>
<dbReference type="InterPro" id="IPR058781">
    <property type="entry name" value="HH_AprE-like"/>
</dbReference>
<dbReference type="RefSeq" id="WP_056130265.1">
    <property type="nucleotide sequence ID" value="NZ_WSES01000004.1"/>
</dbReference>
<dbReference type="InterPro" id="IPR050739">
    <property type="entry name" value="MFP"/>
</dbReference>
<dbReference type="PANTHER" id="PTHR30386:SF17">
    <property type="entry name" value="ALKALINE PROTEASE SECRETION PROTEIN APRE"/>
    <property type="match status" value="1"/>
</dbReference>
<organism evidence="12 13">
    <name type="scientific">Massilia cellulosiltytica</name>
    <dbReference type="NCBI Taxonomy" id="2683234"/>
    <lineage>
        <taxon>Bacteria</taxon>
        <taxon>Pseudomonadati</taxon>
        <taxon>Pseudomonadota</taxon>
        <taxon>Betaproteobacteria</taxon>
        <taxon>Burkholderiales</taxon>
        <taxon>Oxalobacteraceae</taxon>
        <taxon>Telluria group</taxon>
        <taxon>Massilia</taxon>
    </lineage>
</organism>
<evidence type="ECO:0000256" key="2">
    <source>
        <dbReference type="ARBA" id="ARBA00009477"/>
    </source>
</evidence>
<feature type="domain" description="AprE-like long alpha-helical hairpin" evidence="10">
    <location>
        <begin position="114"/>
        <end position="302"/>
    </location>
</feature>
<dbReference type="EMBL" id="WSES01000004">
    <property type="protein sequence ID" value="MVW61143.1"/>
    <property type="molecule type" value="Genomic_DNA"/>
</dbReference>
<evidence type="ECO:0000256" key="7">
    <source>
        <dbReference type="ARBA" id="ARBA00022989"/>
    </source>
</evidence>
<dbReference type="AlphaFoldDB" id="A0A7X3K7S8"/>
<keyword evidence="8 9" id="KW-0472">Membrane</keyword>
<dbReference type="InterPro" id="IPR010129">
    <property type="entry name" value="T1SS_HlyD"/>
</dbReference>
<evidence type="ECO:0000256" key="6">
    <source>
        <dbReference type="ARBA" id="ARBA00022692"/>
    </source>
</evidence>
<evidence type="ECO:0000256" key="5">
    <source>
        <dbReference type="ARBA" id="ARBA00022519"/>
    </source>
</evidence>
<comment type="subcellular location">
    <subcellularLocation>
        <location evidence="1 9">Cell inner membrane</location>
        <topology evidence="1 9">Single-pass membrane protein</topology>
    </subcellularLocation>
</comment>
<dbReference type="GO" id="GO:0015031">
    <property type="term" value="P:protein transport"/>
    <property type="evidence" value="ECO:0007669"/>
    <property type="project" value="InterPro"/>
</dbReference>
<dbReference type="GO" id="GO:0005886">
    <property type="term" value="C:plasma membrane"/>
    <property type="evidence" value="ECO:0007669"/>
    <property type="project" value="UniProtKB-SubCell"/>
</dbReference>
<feature type="transmembrane region" description="Helical" evidence="9">
    <location>
        <begin position="41"/>
        <end position="59"/>
    </location>
</feature>
<reference evidence="12 13" key="1">
    <citation type="submission" date="2019-12" db="EMBL/GenBank/DDBJ databases">
        <authorList>
            <person name="Li C."/>
            <person name="Zhao J."/>
        </authorList>
    </citation>
    <scope>NUCLEOTIDE SEQUENCE [LARGE SCALE GENOMIC DNA]</scope>
    <source>
        <strain evidence="12 13">NEAU-DD11</strain>
    </source>
</reference>
<dbReference type="PANTHER" id="PTHR30386">
    <property type="entry name" value="MEMBRANE FUSION SUBUNIT OF EMRAB-TOLC MULTIDRUG EFFLUX PUMP"/>
    <property type="match status" value="1"/>
</dbReference>
<keyword evidence="7 9" id="KW-1133">Transmembrane helix</keyword>
<proteinExistence type="inferred from homology"/>
<accession>A0A7X3K7S8</accession>
<evidence type="ECO:0000313" key="12">
    <source>
        <dbReference type="EMBL" id="MVW61143.1"/>
    </source>
</evidence>
<evidence type="ECO:0000256" key="8">
    <source>
        <dbReference type="ARBA" id="ARBA00023136"/>
    </source>
</evidence>
<dbReference type="Pfam" id="PF26002">
    <property type="entry name" value="Beta-barrel_AprE"/>
    <property type="match status" value="1"/>
</dbReference>
<dbReference type="NCBIfam" id="TIGR01843">
    <property type="entry name" value="type_I_hlyD"/>
    <property type="match status" value="1"/>
</dbReference>
<dbReference type="InterPro" id="IPR058982">
    <property type="entry name" value="Beta-barrel_AprE"/>
</dbReference>
<evidence type="ECO:0000256" key="1">
    <source>
        <dbReference type="ARBA" id="ARBA00004377"/>
    </source>
</evidence>
<dbReference type="PRINTS" id="PR01490">
    <property type="entry name" value="RTXTOXIND"/>
</dbReference>
<dbReference type="Pfam" id="PF25994">
    <property type="entry name" value="HH_AprE"/>
    <property type="match status" value="1"/>
</dbReference>
<keyword evidence="3 9" id="KW-0813">Transport</keyword>
<gene>
    <name evidence="12" type="ORF">GPY61_14515</name>
</gene>
<evidence type="ECO:0000259" key="10">
    <source>
        <dbReference type="Pfam" id="PF25994"/>
    </source>
</evidence>
<protein>
    <recommendedName>
        <fullName evidence="9">Membrane fusion protein (MFP) family protein</fullName>
    </recommendedName>
</protein>
<keyword evidence="4 9" id="KW-1003">Cell membrane</keyword>
<evidence type="ECO:0000313" key="13">
    <source>
        <dbReference type="Proteomes" id="UP000443353"/>
    </source>
</evidence>
<dbReference type="Proteomes" id="UP000443353">
    <property type="component" value="Unassembled WGS sequence"/>
</dbReference>
<sequence length="460" mass="50345">MKLVKHNDARKEAGKPAATEVITHDVEPLTVNTDARAYARLGWLIVLLGVVGFLVWAAFAPLDKGVPMSGTVAKESNRKAVQHQTGGTIQEILVKDGDVVKAGQVLVRMNGVTAKAGYDITEAQYLNARATEARLLAEQAGAKTIRFPDELTKRASDPRVAETMTLQNQLLASRQASLQSELGGVDENIAGLKLQIQGLQEGRESKKAQMGFLKEQLAGMRDLAKDGYVARNRLLDLERTYAQLQGEISEDIGNIGRAQRQVMELTLRKAQRVQDYQKEVRTQLSETQKEAEAQGARMSAQQFELSNVDVKAPVDGTVVNLAVFTNGGVVPPGFKMMDIVPADDPLIVEGQLAVNLIDKVHKGLPTELIFSAFNANRTPRIPGEVETVSADRSVDEHTGVPYYKVRVKVTPEGAKMIAAHHMAIRPGMPAELFVKTGERTMMSYLLKPVFDRAHSSMSEE</sequence>
<dbReference type="Gene3D" id="2.40.50.100">
    <property type="match status" value="1"/>
</dbReference>
<keyword evidence="6 9" id="KW-0812">Transmembrane</keyword>
<evidence type="ECO:0000256" key="9">
    <source>
        <dbReference type="RuleBase" id="RU365093"/>
    </source>
</evidence>
<dbReference type="Gene3D" id="2.40.30.170">
    <property type="match status" value="1"/>
</dbReference>
<keyword evidence="13" id="KW-1185">Reference proteome</keyword>
<keyword evidence="5 9" id="KW-0997">Cell inner membrane</keyword>
<evidence type="ECO:0000256" key="3">
    <source>
        <dbReference type="ARBA" id="ARBA00022448"/>
    </source>
</evidence>
<dbReference type="SUPFAM" id="SSF111369">
    <property type="entry name" value="HlyD-like secretion proteins"/>
    <property type="match status" value="2"/>
</dbReference>